<gene>
    <name evidence="2" type="ORF">RJT34_11404</name>
</gene>
<evidence type="ECO:0008006" key="4">
    <source>
        <dbReference type="Google" id="ProtNLM"/>
    </source>
</evidence>
<reference evidence="2 3" key="1">
    <citation type="submission" date="2024-01" db="EMBL/GenBank/DDBJ databases">
        <title>The genomes of 5 underutilized Papilionoideae crops provide insights into root nodulation and disease resistance.</title>
        <authorList>
            <person name="Yuan L."/>
        </authorList>
    </citation>
    <scope>NUCLEOTIDE SEQUENCE [LARGE SCALE GENOMIC DNA]</scope>
    <source>
        <strain evidence="2">LY-2023</strain>
        <tissue evidence="2">Leaf</tissue>
    </source>
</reference>
<name>A0AAN9PJM6_CLITE</name>
<comment type="caution">
    <text evidence="2">The sequence shown here is derived from an EMBL/GenBank/DDBJ whole genome shotgun (WGS) entry which is preliminary data.</text>
</comment>
<sequence>MILNIKKNNLSCSDNQKFGGMSAYGHQMEQMYSARSLSGGSELRSSFVMESGFYITSFAATMFVAGLAAVGLLLITLLISLAMMLQSCQRSHAGVIELQHVNDDYSYCKVYSLHAKLNNLEEHNLPDICKDLAIKYIQGGQYAKDLDLTKSLVESYFNNIRASDDGLDVVLIDIDGIFPSNPQSENLFPSSINNCILEAMNLKRMLVLRLYKNLQASGWSIILLSREHGTHQNITINHLKSAGFRGWSSLMMRAEDGDCTKGNECFSRQRNMILAKGLHIKGIISSEMDALSVEDTGIRKFLLLDPICDKFDQQRREYILVSSYTTGQ</sequence>
<keyword evidence="1" id="KW-1133">Transmembrane helix</keyword>
<evidence type="ECO:0000313" key="2">
    <source>
        <dbReference type="EMBL" id="KAK7300558.1"/>
    </source>
</evidence>
<keyword evidence="1" id="KW-0812">Transmembrane</keyword>
<proteinExistence type="predicted"/>
<dbReference type="PANTHER" id="PTHR31284:SF22">
    <property type="entry name" value="ACID PHOSPHATASE"/>
    <property type="match status" value="1"/>
</dbReference>
<dbReference type="PANTHER" id="PTHR31284">
    <property type="entry name" value="ACID PHOSPHATASE-LIKE PROTEIN"/>
    <property type="match status" value="1"/>
</dbReference>
<dbReference type="InterPro" id="IPR023214">
    <property type="entry name" value="HAD_sf"/>
</dbReference>
<dbReference type="Proteomes" id="UP001359559">
    <property type="component" value="Unassembled WGS sequence"/>
</dbReference>
<dbReference type="InterPro" id="IPR005519">
    <property type="entry name" value="Acid_phosphat_B-like"/>
</dbReference>
<dbReference type="AlphaFoldDB" id="A0AAN9PJM6"/>
<evidence type="ECO:0000256" key="1">
    <source>
        <dbReference type="SAM" id="Phobius"/>
    </source>
</evidence>
<keyword evidence="3" id="KW-1185">Reference proteome</keyword>
<keyword evidence="1" id="KW-0472">Membrane</keyword>
<evidence type="ECO:0000313" key="3">
    <source>
        <dbReference type="Proteomes" id="UP001359559"/>
    </source>
</evidence>
<protein>
    <recommendedName>
        <fullName evidence="4">Acid phosphatase</fullName>
    </recommendedName>
</protein>
<dbReference type="EMBL" id="JAYKXN010000003">
    <property type="protein sequence ID" value="KAK7300558.1"/>
    <property type="molecule type" value="Genomic_DNA"/>
</dbReference>
<accession>A0AAN9PJM6</accession>
<organism evidence="2 3">
    <name type="scientific">Clitoria ternatea</name>
    <name type="common">Butterfly pea</name>
    <dbReference type="NCBI Taxonomy" id="43366"/>
    <lineage>
        <taxon>Eukaryota</taxon>
        <taxon>Viridiplantae</taxon>
        <taxon>Streptophyta</taxon>
        <taxon>Embryophyta</taxon>
        <taxon>Tracheophyta</taxon>
        <taxon>Spermatophyta</taxon>
        <taxon>Magnoliopsida</taxon>
        <taxon>eudicotyledons</taxon>
        <taxon>Gunneridae</taxon>
        <taxon>Pentapetalae</taxon>
        <taxon>rosids</taxon>
        <taxon>fabids</taxon>
        <taxon>Fabales</taxon>
        <taxon>Fabaceae</taxon>
        <taxon>Papilionoideae</taxon>
        <taxon>50 kb inversion clade</taxon>
        <taxon>NPAAA clade</taxon>
        <taxon>indigoferoid/millettioid clade</taxon>
        <taxon>Phaseoleae</taxon>
        <taxon>Clitoria</taxon>
    </lineage>
</organism>
<dbReference type="Pfam" id="PF03767">
    <property type="entry name" value="Acid_phosphat_B"/>
    <property type="match status" value="1"/>
</dbReference>
<dbReference type="Gene3D" id="3.40.50.1000">
    <property type="entry name" value="HAD superfamily/HAD-like"/>
    <property type="match status" value="1"/>
</dbReference>
<feature type="transmembrane region" description="Helical" evidence="1">
    <location>
        <begin position="53"/>
        <end position="81"/>
    </location>
</feature>